<sequence>MTNNKKSTRPSNLLSIKESQARRERPMTGFGLWRLGFRPFYVGAALFASAAVLLWLGLLSGTLSLSGANINPVFWHAHEMVFGFALAVIAGFLLTASNNWTGILPAAGLPLALLFTLWALARLFIIYGDIRLAAAFDIAFVVLLTGLLFRVLWLSKLWKNFPILGLVVLMGAFNIWFYIIAITSLPVNPLYPVELALFVILELLVVMGGRVIPNFTQNGVPGVQVWKPPFFVIATPMSTVLAIVAWFTLPPRLAFFCCFIAAIINLVRWLGWKPWQTLKHPMVWVLQLGYLWVPVTLLAMGFEVLGLVPRSLPVHALAVGAMGLIIAGMITRTAMGHTGRQIVASRFEIAFFLLVAISGLLRVIVAMPQHLTPVQTSWFLFVSGLAWSLGFLTYVYRYAPWLVRPRIDGGPG</sequence>
<organism evidence="1 2">
    <name type="scientific">Fluviibacter phosphoraccumulans</name>
    <dbReference type="NCBI Taxonomy" id="1751046"/>
    <lineage>
        <taxon>Bacteria</taxon>
        <taxon>Pseudomonadati</taxon>
        <taxon>Pseudomonadota</taxon>
        <taxon>Betaproteobacteria</taxon>
        <taxon>Rhodocyclales</taxon>
        <taxon>Fluviibacteraceae</taxon>
        <taxon>Fluviibacter</taxon>
    </lineage>
</organism>
<dbReference type="Pfam" id="PF05940">
    <property type="entry name" value="NnrS"/>
    <property type="match status" value="1"/>
</dbReference>
<protein>
    <submittedName>
        <fullName evidence="1">Uncharacterized protein</fullName>
    </submittedName>
</protein>
<name>A0A679IBR7_9RHOO</name>
<dbReference type="InterPro" id="IPR010266">
    <property type="entry name" value="NnrS"/>
</dbReference>
<proteinExistence type="predicted"/>
<keyword evidence="2" id="KW-1185">Reference proteome</keyword>
<dbReference type="RefSeq" id="WP_162050109.1">
    <property type="nucleotide sequence ID" value="NZ_AP019011.1"/>
</dbReference>
<dbReference type="AlphaFoldDB" id="A0A679IBR7"/>
<evidence type="ECO:0000313" key="2">
    <source>
        <dbReference type="Proteomes" id="UP000463961"/>
    </source>
</evidence>
<evidence type="ECO:0000313" key="1">
    <source>
        <dbReference type="EMBL" id="BBU69170.1"/>
    </source>
</evidence>
<accession>A0A679IBR7</accession>
<reference evidence="2" key="1">
    <citation type="submission" date="2020-01" db="EMBL/GenBank/DDBJ databases">
        <title>Phosphoaccumulans saitamaens gen. nov., sp. nov., a polyphosphate accumulating bacterium isolated from surface river water.</title>
        <authorList>
            <person name="Watanabe K."/>
            <person name="Suda W."/>
        </authorList>
    </citation>
    <scope>NUCLEOTIDE SEQUENCE [LARGE SCALE GENOMIC DNA]</scope>
    <source>
        <strain evidence="2">ICHIAU1</strain>
    </source>
</reference>
<gene>
    <name evidence="1" type="ORF">ICHIAU1_14530</name>
</gene>
<dbReference type="Proteomes" id="UP000463961">
    <property type="component" value="Chromosome"/>
</dbReference>
<dbReference type="EMBL" id="AP022345">
    <property type="protein sequence ID" value="BBU69170.1"/>
    <property type="molecule type" value="Genomic_DNA"/>
</dbReference>
<dbReference type="OrthoDB" id="9770040at2"/>